<keyword evidence="5" id="KW-0067">ATP-binding</keyword>
<keyword evidence="13" id="KW-1185">Reference proteome</keyword>
<keyword evidence="9" id="KW-0413">Isomerase</keyword>
<dbReference type="InterPro" id="IPR014013">
    <property type="entry name" value="Helic_SF1/SF2_ATP-bd_DinG/Rad3"/>
</dbReference>
<protein>
    <submittedName>
        <fullName evidence="12">ATP-dependent DNA helicase</fullName>
    </submittedName>
</protein>
<keyword evidence="3" id="KW-0378">Hydrolase</keyword>
<evidence type="ECO:0000256" key="3">
    <source>
        <dbReference type="ARBA" id="ARBA00022801"/>
    </source>
</evidence>
<evidence type="ECO:0000259" key="11">
    <source>
        <dbReference type="PROSITE" id="PS51193"/>
    </source>
</evidence>
<name>A0ABX0Q042_9GAMM</name>
<reference evidence="12 13" key="1">
    <citation type="submission" date="2020-03" db="EMBL/GenBank/DDBJ databases">
        <title>Identification of Halomonas strains.</title>
        <authorList>
            <person name="Xiao Z."/>
            <person name="Dong F."/>
            <person name="Wang Z."/>
            <person name="Zhao J.-Y."/>
        </authorList>
    </citation>
    <scope>NUCLEOTIDE SEQUENCE [LARGE SCALE GENOMIC DNA]</scope>
    <source>
        <strain evidence="12 13">DX6</strain>
    </source>
</reference>
<organism evidence="12 13">
    <name type="scientific">Billgrantia bachuensis</name>
    <dbReference type="NCBI Taxonomy" id="2717286"/>
    <lineage>
        <taxon>Bacteria</taxon>
        <taxon>Pseudomonadati</taxon>
        <taxon>Pseudomonadota</taxon>
        <taxon>Gammaproteobacteria</taxon>
        <taxon>Oceanospirillales</taxon>
        <taxon>Halomonadaceae</taxon>
        <taxon>Billgrantia</taxon>
    </lineage>
</organism>
<evidence type="ECO:0000256" key="8">
    <source>
        <dbReference type="ARBA" id="ARBA00023125"/>
    </source>
</evidence>
<dbReference type="RefSeq" id="WP_167120043.1">
    <property type="nucleotide sequence ID" value="NZ_JAAQTO010000065.1"/>
</dbReference>
<accession>A0ABX0Q042</accession>
<dbReference type="Gene3D" id="1.10.30.20">
    <property type="entry name" value="Bacterial XPD DNA helicase, FeS cluster domain"/>
    <property type="match status" value="1"/>
</dbReference>
<comment type="similarity">
    <text evidence="10">Belongs to the helicase family. DinG subfamily.</text>
</comment>
<gene>
    <name evidence="12" type="ORF">HBJ55_21390</name>
</gene>
<evidence type="ECO:0000256" key="7">
    <source>
        <dbReference type="ARBA" id="ARBA00023014"/>
    </source>
</evidence>
<evidence type="ECO:0000313" key="13">
    <source>
        <dbReference type="Proteomes" id="UP001318321"/>
    </source>
</evidence>
<feature type="domain" description="Helicase ATP-binding" evidence="11">
    <location>
        <begin position="183"/>
        <end position="452"/>
    </location>
</feature>
<evidence type="ECO:0000256" key="9">
    <source>
        <dbReference type="ARBA" id="ARBA00023235"/>
    </source>
</evidence>
<comment type="caution">
    <text evidence="12">The sequence shown here is derived from an EMBL/GenBank/DDBJ whole genome shotgun (WGS) entry which is preliminary data.</text>
</comment>
<evidence type="ECO:0000256" key="5">
    <source>
        <dbReference type="ARBA" id="ARBA00022840"/>
    </source>
</evidence>
<keyword evidence="1" id="KW-0479">Metal-binding</keyword>
<keyword evidence="7" id="KW-0411">Iron-sulfur</keyword>
<dbReference type="InterPro" id="IPR042493">
    <property type="entry name" value="XPD_DNA_FeS"/>
</dbReference>
<dbReference type="Proteomes" id="UP001318321">
    <property type="component" value="Unassembled WGS sequence"/>
</dbReference>
<dbReference type="SUPFAM" id="SSF52540">
    <property type="entry name" value="P-loop containing nucleoside triphosphate hydrolases"/>
    <property type="match status" value="1"/>
</dbReference>
<sequence>MSDGKKGAEPPLYRVAVRALCDFTAREGDLDHRFTPSPSAREGMAGHALVAARRGDGYESEIALSGHYRSLVVSGRADGFDPATNRLEEIKTHRGDLSRMAANQRALHWAQVKVYGALLCAERGLESLTLVLVYLDIASERETLLTQQASAAELTVFFETQCERFLGWAEQEQAHRRARDAALDDLTFPHEGFRPGQRELAEGVYKAAATGRCLLAQAPTGIGKTVATLFPTLKAMPRQGIDRLAFLTMKTPGRRLALEALARLRADAANREGSTAGGGKQYLPLRVLELVARSKACENPDKTCHGDACPLAAGFYDRLPAARRAAVARGWLDREALREVALEHDICPYYLGQELARWSDVCVGDVNHYFDAAALLHGLAQANGWRLALLVDEAHNLVERARGMYSGELDQRAFSRLHRSAPAPLVKPLGRLIRQWQTLVREQGGIEEGQTRQPAYRVLDGLPERLVGTLQRVAAAITDYLAEHPGGADPALQERLFEALGFCRLAESFGEHSLCDLTRHGRGHAILGLRNLVPADFLAPRFAQAHSSVLFSATLSPAHYHRDLLGLPHDCVWQSVTSPFRADQLEVRIQSGISTRLRDRSASLDPIVAELVGQYRRRPGLYLVFLSSFAYLQAVEERLARLHPELPRWSQTRGMSEAERDAFLARFQPGEKGIGFAVLGGAFGEGIDLPGERLVGAFIATLGLPPFDPFNEALKARLEARFGSGDAYAYRIPGLIKVIQAAGRVIRSPEDRGTLVLMDDRFQRQDVRRLLPEWWRVG</sequence>
<dbReference type="PANTHER" id="PTHR11472">
    <property type="entry name" value="DNA REPAIR DEAD HELICASE RAD3/XP-D SUBFAMILY MEMBER"/>
    <property type="match status" value="1"/>
</dbReference>
<dbReference type="Gene3D" id="3.40.50.300">
    <property type="entry name" value="P-loop containing nucleotide triphosphate hydrolases"/>
    <property type="match status" value="2"/>
</dbReference>
<dbReference type="PROSITE" id="PS51193">
    <property type="entry name" value="HELICASE_ATP_BIND_2"/>
    <property type="match status" value="1"/>
</dbReference>
<evidence type="ECO:0000256" key="6">
    <source>
        <dbReference type="ARBA" id="ARBA00023004"/>
    </source>
</evidence>
<dbReference type="GO" id="GO:0004386">
    <property type="term" value="F:helicase activity"/>
    <property type="evidence" value="ECO:0007669"/>
    <property type="project" value="UniProtKB-KW"/>
</dbReference>
<evidence type="ECO:0000313" key="12">
    <source>
        <dbReference type="EMBL" id="NIC07982.1"/>
    </source>
</evidence>
<dbReference type="InterPro" id="IPR027417">
    <property type="entry name" value="P-loop_NTPase"/>
</dbReference>
<keyword evidence="2" id="KW-0547">Nucleotide-binding</keyword>
<dbReference type="PROSITE" id="PS00191">
    <property type="entry name" value="CYTOCHROME_B5_1"/>
    <property type="match status" value="1"/>
</dbReference>
<dbReference type="InterPro" id="IPR018506">
    <property type="entry name" value="Cyt_B5_heme-BS"/>
</dbReference>
<dbReference type="Pfam" id="PF13307">
    <property type="entry name" value="Helicase_C_2"/>
    <property type="match status" value="1"/>
</dbReference>
<evidence type="ECO:0000256" key="4">
    <source>
        <dbReference type="ARBA" id="ARBA00022806"/>
    </source>
</evidence>
<dbReference type="InterPro" id="IPR006555">
    <property type="entry name" value="ATP-dep_Helicase_C"/>
</dbReference>
<dbReference type="PANTHER" id="PTHR11472:SF34">
    <property type="entry name" value="REGULATOR OF TELOMERE ELONGATION HELICASE 1"/>
    <property type="match status" value="1"/>
</dbReference>
<proteinExistence type="inferred from homology"/>
<dbReference type="Pfam" id="PF06733">
    <property type="entry name" value="DEAD_2"/>
    <property type="match status" value="1"/>
</dbReference>
<dbReference type="InterPro" id="IPR010614">
    <property type="entry name" value="RAD3-like_helicase_DEAD"/>
</dbReference>
<dbReference type="EMBL" id="JAAQTO010000065">
    <property type="protein sequence ID" value="NIC07982.1"/>
    <property type="molecule type" value="Genomic_DNA"/>
</dbReference>
<dbReference type="SMART" id="SM00491">
    <property type="entry name" value="HELICc2"/>
    <property type="match status" value="1"/>
</dbReference>
<keyword evidence="8" id="KW-0238">DNA-binding</keyword>
<evidence type="ECO:0000256" key="1">
    <source>
        <dbReference type="ARBA" id="ARBA00022723"/>
    </source>
</evidence>
<evidence type="ECO:0000256" key="10">
    <source>
        <dbReference type="ARBA" id="ARBA00038058"/>
    </source>
</evidence>
<dbReference type="InterPro" id="IPR045028">
    <property type="entry name" value="DinG/Rad3-like"/>
</dbReference>
<keyword evidence="6" id="KW-0408">Iron</keyword>
<dbReference type="Gene3D" id="1.10.275.40">
    <property type="match status" value="1"/>
</dbReference>
<keyword evidence="4 12" id="KW-0347">Helicase</keyword>
<evidence type="ECO:0000256" key="2">
    <source>
        <dbReference type="ARBA" id="ARBA00022741"/>
    </source>
</evidence>